<reference evidence="1" key="1">
    <citation type="submission" date="2018-05" db="EMBL/GenBank/DDBJ databases">
        <authorList>
            <person name="Lanie J.A."/>
            <person name="Ng W.-L."/>
            <person name="Kazmierczak K.M."/>
            <person name="Andrzejewski T.M."/>
            <person name="Davidsen T.M."/>
            <person name="Wayne K.J."/>
            <person name="Tettelin H."/>
            <person name="Glass J.I."/>
            <person name="Rusch D."/>
            <person name="Podicherti R."/>
            <person name="Tsui H.-C.T."/>
            <person name="Winkler M.E."/>
        </authorList>
    </citation>
    <scope>NUCLEOTIDE SEQUENCE</scope>
</reference>
<protein>
    <submittedName>
        <fullName evidence="1">Uncharacterized protein</fullName>
    </submittedName>
</protein>
<dbReference type="AlphaFoldDB" id="A0A383B3Q4"/>
<evidence type="ECO:0000313" key="1">
    <source>
        <dbReference type="EMBL" id="SVE14085.1"/>
    </source>
</evidence>
<proteinExistence type="predicted"/>
<accession>A0A383B3Q4</accession>
<organism evidence="1">
    <name type="scientific">marine metagenome</name>
    <dbReference type="NCBI Taxonomy" id="408172"/>
    <lineage>
        <taxon>unclassified sequences</taxon>
        <taxon>metagenomes</taxon>
        <taxon>ecological metagenomes</taxon>
    </lineage>
</organism>
<name>A0A383B3Q4_9ZZZZ</name>
<gene>
    <name evidence="1" type="ORF">METZ01_LOCUS466939</name>
</gene>
<dbReference type="EMBL" id="UINC01196880">
    <property type="protein sequence ID" value="SVE14085.1"/>
    <property type="molecule type" value="Genomic_DNA"/>
</dbReference>
<sequence length="105" mass="11257">MDSLAEKIMRRSRFACSGDKDSRYFRSVSTQTCLLMLKLTLLDKFSISIPTPEISLSSPTAAAASPSEWVILPLTDSGQHGSLVSGFLSIGSDSSLNSDSALRAQ</sequence>